<dbReference type="AlphaFoldDB" id="A0A1V9FHI7"/>
<organism evidence="2 3">
    <name type="scientific">Niastella vici</name>
    <dbReference type="NCBI Taxonomy" id="1703345"/>
    <lineage>
        <taxon>Bacteria</taxon>
        <taxon>Pseudomonadati</taxon>
        <taxon>Bacteroidota</taxon>
        <taxon>Chitinophagia</taxon>
        <taxon>Chitinophagales</taxon>
        <taxon>Chitinophagaceae</taxon>
        <taxon>Niastella</taxon>
    </lineage>
</organism>
<dbReference type="EMBL" id="LVYD01000113">
    <property type="protein sequence ID" value="OQP57737.1"/>
    <property type="molecule type" value="Genomic_DNA"/>
</dbReference>
<feature type="domain" description="Glycosyl transferase family 1" evidence="1">
    <location>
        <begin position="177"/>
        <end position="346"/>
    </location>
</feature>
<dbReference type="PANTHER" id="PTHR45947:SF3">
    <property type="entry name" value="SULFOQUINOVOSYL TRANSFERASE SQD2"/>
    <property type="match status" value="1"/>
</dbReference>
<dbReference type="InterPro" id="IPR001296">
    <property type="entry name" value="Glyco_trans_1"/>
</dbReference>
<reference evidence="2 3" key="1">
    <citation type="submission" date="2016-03" db="EMBL/GenBank/DDBJ databases">
        <title>Niastella vici sp. nov., isolated from farmland soil.</title>
        <authorList>
            <person name="Chen L."/>
            <person name="Wang D."/>
            <person name="Yang S."/>
            <person name="Wang G."/>
        </authorList>
    </citation>
    <scope>NUCLEOTIDE SEQUENCE [LARGE SCALE GENOMIC DNA]</scope>
    <source>
        <strain evidence="2 3">DJ57</strain>
    </source>
</reference>
<protein>
    <recommendedName>
        <fullName evidence="1">Glycosyl transferase family 1 domain-containing protein</fullName>
    </recommendedName>
</protein>
<dbReference type="GO" id="GO:0016757">
    <property type="term" value="F:glycosyltransferase activity"/>
    <property type="evidence" value="ECO:0007669"/>
    <property type="project" value="InterPro"/>
</dbReference>
<dbReference type="STRING" id="1703345.A3860_08905"/>
<dbReference type="Pfam" id="PF00534">
    <property type="entry name" value="Glycos_transf_1"/>
    <property type="match status" value="1"/>
</dbReference>
<dbReference type="RefSeq" id="WP_081155644.1">
    <property type="nucleotide sequence ID" value="NZ_LVYD01000113.1"/>
</dbReference>
<name>A0A1V9FHI7_9BACT</name>
<proteinExistence type="predicted"/>
<gene>
    <name evidence="2" type="ORF">A3860_08905</name>
</gene>
<sequence length="377" mass="43357">MKILFVAPRFHTNQVQLIKKLIEKKHEVIFHAASIGPTEDHSIIKPAQFKQSKLSLVAEKLFGKGAATRRNYFPQLAKYWRTFKQLKPDMVVIRDPFKLFSLTVAIYARLTNAKIIFYTQEDINRYRSWRTLLKQKGTIRFFKAAWMSPVKTSPESVNNGALKYMYYVPLPVIVNGEEKNNNNFSGEAPRILMVGKYHQERKKHALFLQALHSLKDRYRFSATIAGECATPEQQLNYRVIRQEADKLELNGRVEFKQDIPYNKMAELYAAHNIFVLPAINEQYGVSVNEALGYGLPVVCTDTCGASFNITNGGNGFVVRSNSLEELTSSLEILVSDQQKLHQMHRQSLQYARENLSADVFYEKFSQLVLDRFSIVMN</sequence>
<dbReference type="Proteomes" id="UP000192796">
    <property type="component" value="Unassembled WGS sequence"/>
</dbReference>
<evidence type="ECO:0000259" key="1">
    <source>
        <dbReference type="Pfam" id="PF00534"/>
    </source>
</evidence>
<keyword evidence="3" id="KW-1185">Reference proteome</keyword>
<dbReference type="OrthoDB" id="7560678at2"/>
<dbReference type="Gene3D" id="3.40.50.2000">
    <property type="entry name" value="Glycogen Phosphorylase B"/>
    <property type="match status" value="2"/>
</dbReference>
<dbReference type="PANTHER" id="PTHR45947">
    <property type="entry name" value="SULFOQUINOVOSYL TRANSFERASE SQD2"/>
    <property type="match status" value="1"/>
</dbReference>
<dbReference type="CDD" id="cd03801">
    <property type="entry name" value="GT4_PimA-like"/>
    <property type="match status" value="1"/>
</dbReference>
<evidence type="ECO:0000313" key="3">
    <source>
        <dbReference type="Proteomes" id="UP000192796"/>
    </source>
</evidence>
<dbReference type="SUPFAM" id="SSF53756">
    <property type="entry name" value="UDP-Glycosyltransferase/glycogen phosphorylase"/>
    <property type="match status" value="1"/>
</dbReference>
<comment type="caution">
    <text evidence="2">The sequence shown here is derived from an EMBL/GenBank/DDBJ whole genome shotgun (WGS) entry which is preliminary data.</text>
</comment>
<evidence type="ECO:0000313" key="2">
    <source>
        <dbReference type="EMBL" id="OQP57737.1"/>
    </source>
</evidence>
<accession>A0A1V9FHI7</accession>
<dbReference type="InterPro" id="IPR050194">
    <property type="entry name" value="Glycosyltransferase_grp1"/>
</dbReference>